<dbReference type="Proteomes" id="UP000325577">
    <property type="component" value="Linkage Group LG19"/>
</dbReference>
<dbReference type="AlphaFoldDB" id="A0A5J5ANG0"/>
<evidence type="ECO:0000313" key="1">
    <source>
        <dbReference type="EMBL" id="KAA8532655.1"/>
    </source>
</evidence>
<protein>
    <submittedName>
        <fullName evidence="1">Uncharacterized protein</fullName>
    </submittedName>
</protein>
<reference evidence="1 2" key="1">
    <citation type="submission" date="2019-09" db="EMBL/GenBank/DDBJ databases">
        <title>A chromosome-level genome assembly of the Chinese tupelo Nyssa sinensis.</title>
        <authorList>
            <person name="Yang X."/>
            <person name="Kang M."/>
            <person name="Yang Y."/>
            <person name="Xiong H."/>
            <person name="Wang M."/>
            <person name="Zhang Z."/>
            <person name="Wang Z."/>
            <person name="Wu H."/>
            <person name="Ma T."/>
            <person name="Liu J."/>
            <person name="Xi Z."/>
        </authorList>
    </citation>
    <scope>NUCLEOTIDE SEQUENCE [LARGE SCALE GENOMIC DNA]</scope>
    <source>
        <strain evidence="1">J267</strain>
        <tissue evidence="1">Leaf</tissue>
    </source>
</reference>
<evidence type="ECO:0000313" key="2">
    <source>
        <dbReference type="Proteomes" id="UP000325577"/>
    </source>
</evidence>
<keyword evidence="2" id="KW-1185">Reference proteome</keyword>
<accession>A0A5J5ANG0</accession>
<organism evidence="1 2">
    <name type="scientific">Nyssa sinensis</name>
    <dbReference type="NCBI Taxonomy" id="561372"/>
    <lineage>
        <taxon>Eukaryota</taxon>
        <taxon>Viridiplantae</taxon>
        <taxon>Streptophyta</taxon>
        <taxon>Embryophyta</taxon>
        <taxon>Tracheophyta</taxon>
        <taxon>Spermatophyta</taxon>
        <taxon>Magnoliopsida</taxon>
        <taxon>eudicotyledons</taxon>
        <taxon>Gunneridae</taxon>
        <taxon>Pentapetalae</taxon>
        <taxon>asterids</taxon>
        <taxon>Cornales</taxon>
        <taxon>Nyssaceae</taxon>
        <taxon>Nyssa</taxon>
    </lineage>
</organism>
<proteinExistence type="predicted"/>
<sequence>MMTNSGDNGAPSSVMRTRTRRIWVAVYDVRLMEKMGGLRCGVSDCGGCLGAVVAGYNCDNSTAMAMGDDETLGHDETLCNGGEYWYEASLMMIGIASLDFGGWSDRWVWRQKYREGVIERLKGGVDIWTGLLINGAERFGTGMNLEGGYIGV</sequence>
<gene>
    <name evidence="1" type="ORF">F0562_032688</name>
</gene>
<dbReference type="EMBL" id="CM018042">
    <property type="protein sequence ID" value="KAA8532655.1"/>
    <property type="molecule type" value="Genomic_DNA"/>
</dbReference>
<name>A0A5J5ANG0_9ASTE</name>